<dbReference type="SUPFAM" id="SSF53850">
    <property type="entry name" value="Periplasmic binding protein-like II"/>
    <property type="match status" value="1"/>
</dbReference>
<dbReference type="GO" id="GO:0042597">
    <property type="term" value="C:periplasmic space"/>
    <property type="evidence" value="ECO:0007669"/>
    <property type="project" value="UniProtKB-SubCell"/>
</dbReference>
<feature type="chain" id="PRO_5011483466" evidence="4">
    <location>
        <begin position="31"/>
        <end position="330"/>
    </location>
</feature>
<evidence type="ECO:0000256" key="3">
    <source>
        <dbReference type="ARBA" id="ARBA00022729"/>
    </source>
</evidence>
<evidence type="ECO:0000259" key="5">
    <source>
        <dbReference type="Pfam" id="PF09084"/>
    </source>
</evidence>
<organism evidence="6 7">
    <name type="scientific">Rhodococcus tukisamuensis</name>
    <dbReference type="NCBI Taxonomy" id="168276"/>
    <lineage>
        <taxon>Bacteria</taxon>
        <taxon>Bacillati</taxon>
        <taxon>Actinomycetota</taxon>
        <taxon>Actinomycetes</taxon>
        <taxon>Mycobacteriales</taxon>
        <taxon>Nocardiaceae</taxon>
        <taxon>Rhodococcus</taxon>
    </lineage>
</organism>
<evidence type="ECO:0000313" key="7">
    <source>
        <dbReference type="Proteomes" id="UP000199417"/>
    </source>
</evidence>
<dbReference type="Proteomes" id="UP000199417">
    <property type="component" value="Unassembled WGS sequence"/>
</dbReference>
<evidence type="ECO:0000313" key="6">
    <source>
        <dbReference type="EMBL" id="SDD24299.1"/>
    </source>
</evidence>
<feature type="signal peptide" evidence="4">
    <location>
        <begin position="1"/>
        <end position="30"/>
    </location>
</feature>
<dbReference type="PROSITE" id="PS51257">
    <property type="entry name" value="PROKAR_LIPOPROTEIN"/>
    <property type="match status" value="1"/>
</dbReference>
<proteinExistence type="inferred from homology"/>
<comment type="subcellular location">
    <subcellularLocation>
        <location evidence="1">Periplasm</location>
    </subcellularLocation>
</comment>
<dbReference type="RefSeq" id="WP_169888583.1">
    <property type="nucleotide sequence ID" value="NZ_FNAB01000003.1"/>
</dbReference>
<evidence type="ECO:0000256" key="2">
    <source>
        <dbReference type="ARBA" id="ARBA00010742"/>
    </source>
</evidence>
<dbReference type="PANTHER" id="PTHR30024">
    <property type="entry name" value="ALIPHATIC SULFONATES-BINDING PROTEIN-RELATED"/>
    <property type="match status" value="1"/>
</dbReference>
<reference evidence="6 7" key="1">
    <citation type="submission" date="2016-10" db="EMBL/GenBank/DDBJ databases">
        <authorList>
            <person name="de Groot N.N."/>
        </authorList>
    </citation>
    <scope>NUCLEOTIDE SEQUENCE [LARGE SCALE GENOMIC DNA]</scope>
    <source>
        <strain evidence="6 7">JCM 11308</strain>
    </source>
</reference>
<protein>
    <submittedName>
        <fullName evidence="6">NitT/TauT family transport system substrate-binding protein</fullName>
    </submittedName>
</protein>
<evidence type="ECO:0000256" key="4">
    <source>
        <dbReference type="SAM" id="SignalP"/>
    </source>
</evidence>
<dbReference type="PANTHER" id="PTHR30024:SF47">
    <property type="entry name" value="TAURINE-BINDING PERIPLASMIC PROTEIN"/>
    <property type="match status" value="1"/>
</dbReference>
<keyword evidence="3 4" id="KW-0732">Signal</keyword>
<comment type="similarity">
    <text evidence="2">Belongs to the bacterial solute-binding protein SsuA/TauA family.</text>
</comment>
<gene>
    <name evidence="6" type="ORF">SAMN05444580_103404</name>
</gene>
<dbReference type="EMBL" id="FNAB01000003">
    <property type="protein sequence ID" value="SDD24299.1"/>
    <property type="molecule type" value="Genomic_DNA"/>
</dbReference>
<dbReference type="STRING" id="168276.SAMN05444580_103404"/>
<dbReference type="Pfam" id="PF09084">
    <property type="entry name" value="NMT1"/>
    <property type="match status" value="1"/>
</dbReference>
<keyword evidence="7" id="KW-1185">Reference proteome</keyword>
<evidence type="ECO:0000256" key="1">
    <source>
        <dbReference type="ARBA" id="ARBA00004418"/>
    </source>
</evidence>
<dbReference type="Gene3D" id="3.40.190.10">
    <property type="entry name" value="Periplasmic binding protein-like II"/>
    <property type="match status" value="2"/>
</dbReference>
<feature type="domain" description="SsuA/THI5-like" evidence="5">
    <location>
        <begin position="51"/>
        <end position="262"/>
    </location>
</feature>
<accession>A0A1G6T5J4</accession>
<sequence>MKTRSRHLAKVVGALALAATLAACGSSSTAAVDSDGLTKLAVGNFSANTLTFPYVIANEQGLFKDEGIVTETVNAKSSAELTATLIGGSTQMAVGTPENVMAAMDQGQGLVAVAPFGKIDMALVVPGDSSITDVKQLAGKQIGVVQRGTFSERFAREILAQNGVDPEGVTYVAVGGGVTMEPALRSGKVDATVAATSSVVLIKSHGLDLKALVNTMDGTAGAVGEYGLQTFWTTTDAFKQANPDVVQGFCRAMAKATNWIADDVNRDAGMRSLEKLLDVSTENAGHIWDQVHTSWSTSIAAEQWQKNIEMTLGAGSTAVPFADHVDTSCK</sequence>
<dbReference type="AlphaFoldDB" id="A0A1G6T5J4"/>
<name>A0A1G6T5J4_9NOCA</name>
<dbReference type="InterPro" id="IPR015168">
    <property type="entry name" value="SsuA/THI5"/>
</dbReference>
<dbReference type="GO" id="GO:0042918">
    <property type="term" value="P:alkanesulfonate transmembrane transport"/>
    <property type="evidence" value="ECO:0007669"/>
    <property type="project" value="TreeGrafter"/>
</dbReference>